<sequence length="115" mass="13464">MKLIGSKTEQDIRIQLIQSNRWLLNSENRLNKVLKSVYPEMRTAYTLNWIPEQGENVYTILINDSIIATIELDKYSDRSIVETTTVPLYLHGRSKRHQIQLAVALDLVKEDMQKY</sequence>
<keyword evidence="2" id="KW-1185">Reference proteome</keyword>
<gene>
    <name evidence="1" type="ORF">CLV42_102339</name>
</gene>
<dbReference type="EMBL" id="PYGK01000002">
    <property type="protein sequence ID" value="PSL34766.1"/>
    <property type="molecule type" value="Genomic_DNA"/>
</dbReference>
<evidence type="ECO:0000313" key="1">
    <source>
        <dbReference type="EMBL" id="PSL34766.1"/>
    </source>
</evidence>
<accession>A0A2P8GLD2</accession>
<dbReference type="RefSeq" id="WP_106601035.1">
    <property type="nucleotide sequence ID" value="NZ_PYGK01000002.1"/>
</dbReference>
<dbReference type="AlphaFoldDB" id="A0A2P8GLD2"/>
<protein>
    <submittedName>
        <fullName evidence="1">Uncharacterized protein</fullName>
    </submittedName>
</protein>
<proteinExistence type="predicted"/>
<organism evidence="1 2">
    <name type="scientific">Chitinophaga ginsengisoli</name>
    <dbReference type="NCBI Taxonomy" id="363837"/>
    <lineage>
        <taxon>Bacteria</taxon>
        <taxon>Pseudomonadati</taxon>
        <taxon>Bacteroidota</taxon>
        <taxon>Chitinophagia</taxon>
        <taxon>Chitinophagales</taxon>
        <taxon>Chitinophagaceae</taxon>
        <taxon>Chitinophaga</taxon>
    </lineage>
</organism>
<reference evidence="1 2" key="1">
    <citation type="submission" date="2018-03" db="EMBL/GenBank/DDBJ databases">
        <title>Genomic Encyclopedia of Archaeal and Bacterial Type Strains, Phase II (KMG-II): from individual species to whole genera.</title>
        <authorList>
            <person name="Goeker M."/>
        </authorList>
    </citation>
    <scope>NUCLEOTIDE SEQUENCE [LARGE SCALE GENOMIC DNA]</scope>
    <source>
        <strain evidence="1 2">DSM 18107</strain>
    </source>
</reference>
<name>A0A2P8GLD2_9BACT</name>
<dbReference type="Proteomes" id="UP000240978">
    <property type="component" value="Unassembled WGS sequence"/>
</dbReference>
<evidence type="ECO:0000313" key="2">
    <source>
        <dbReference type="Proteomes" id="UP000240978"/>
    </source>
</evidence>
<comment type="caution">
    <text evidence="1">The sequence shown here is derived from an EMBL/GenBank/DDBJ whole genome shotgun (WGS) entry which is preliminary data.</text>
</comment>
<dbReference type="OrthoDB" id="2876391at2"/>